<evidence type="ECO:0000256" key="7">
    <source>
        <dbReference type="ARBA" id="ARBA00022679"/>
    </source>
</evidence>
<dbReference type="SMART" id="SM00072">
    <property type="entry name" value="GuKc"/>
    <property type="match status" value="1"/>
</dbReference>
<dbReference type="InterPro" id="IPR020590">
    <property type="entry name" value="Guanylate_kinase_CS"/>
</dbReference>
<comment type="similarity">
    <text evidence="3 13">Belongs to the guanylate kinase family.</text>
</comment>
<evidence type="ECO:0000313" key="15">
    <source>
        <dbReference type="EMBL" id="SDI67352.1"/>
    </source>
</evidence>
<dbReference type="EMBL" id="FNEN01000004">
    <property type="protein sequence ID" value="SDI67352.1"/>
    <property type="molecule type" value="Genomic_DNA"/>
</dbReference>
<dbReference type="InterPro" id="IPR027417">
    <property type="entry name" value="P-loop_NTPase"/>
</dbReference>
<evidence type="ECO:0000256" key="11">
    <source>
        <dbReference type="ARBA" id="ARBA00030128"/>
    </source>
</evidence>
<evidence type="ECO:0000256" key="5">
    <source>
        <dbReference type="ARBA" id="ARBA00016296"/>
    </source>
</evidence>
<comment type="function">
    <text evidence="1 13">Essential for recycling GMP and indirectly, cGMP.</text>
</comment>
<gene>
    <name evidence="13" type="primary">gmk</name>
    <name evidence="15" type="ORF">SAMN04488123_104165</name>
</gene>
<keyword evidence="10 13" id="KW-0067">ATP-binding</keyword>
<dbReference type="Proteomes" id="UP000198853">
    <property type="component" value="Unassembled WGS sequence"/>
</dbReference>
<dbReference type="Pfam" id="PF00625">
    <property type="entry name" value="Guanylate_kin"/>
    <property type="match status" value="1"/>
</dbReference>
<keyword evidence="8 13" id="KW-0547">Nucleotide-binding</keyword>
<dbReference type="PANTHER" id="PTHR23117:SF13">
    <property type="entry name" value="GUANYLATE KINASE"/>
    <property type="match status" value="1"/>
</dbReference>
<name>A0A1G8MHI5_9BACI</name>
<feature type="binding site" evidence="13">
    <location>
        <begin position="14"/>
        <end position="21"/>
    </location>
    <ligand>
        <name>ATP</name>
        <dbReference type="ChEBI" id="CHEBI:30616"/>
    </ligand>
</feature>
<evidence type="ECO:0000256" key="12">
    <source>
        <dbReference type="ARBA" id="ARBA00048594"/>
    </source>
</evidence>
<comment type="catalytic activity">
    <reaction evidence="12 13">
        <text>GMP + ATP = GDP + ADP</text>
        <dbReference type="Rhea" id="RHEA:20780"/>
        <dbReference type="ChEBI" id="CHEBI:30616"/>
        <dbReference type="ChEBI" id="CHEBI:58115"/>
        <dbReference type="ChEBI" id="CHEBI:58189"/>
        <dbReference type="ChEBI" id="CHEBI:456216"/>
        <dbReference type="EC" id="2.7.4.8"/>
    </reaction>
</comment>
<evidence type="ECO:0000256" key="2">
    <source>
        <dbReference type="ARBA" id="ARBA00004496"/>
    </source>
</evidence>
<dbReference type="EC" id="2.7.4.8" evidence="4 13"/>
<dbReference type="InterPro" id="IPR008144">
    <property type="entry name" value="Guanylate_kin-like_dom"/>
</dbReference>
<evidence type="ECO:0000256" key="6">
    <source>
        <dbReference type="ARBA" id="ARBA00022490"/>
    </source>
</evidence>
<evidence type="ECO:0000256" key="13">
    <source>
        <dbReference type="HAMAP-Rule" id="MF_00328"/>
    </source>
</evidence>
<keyword evidence="16" id="KW-1185">Reference proteome</keyword>
<dbReference type="GO" id="GO:0004385">
    <property type="term" value="F:GMP kinase activity"/>
    <property type="evidence" value="ECO:0007669"/>
    <property type="project" value="UniProtKB-UniRule"/>
</dbReference>
<evidence type="ECO:0000256" key="1">
    <source>
        <dbReference type="ARBA" id="ARBA00003531"/>
    </source>
</evidence>
<dbReference type="InterPro" id="IPR008145">
    <property type="entry name" value="GK/Ca_channel_bsu"/>
</dbReference>
<proteinExistence type="inferred from homology"/>
<dbReference type="Gene3D" id="3.40.50.300">
    <property type="entry name" value="P-loop containing nucleotide triphosphate hydrolases"/>
    <property type="match status" value="1"/>
</dbReference>
<evidence type="ECO:0000256" key="4">
    <source>
        <dbReference type="ARBA" id="ARBA00012961"/>
    </source>
</evidence>
<dbReference type="AlphaFoldDB" id="A0A1G8MHI5"/>
<dbReference type="SUPFAM" id="SSF52540">
    <property type="entry name" value="P-loop containing nucleoside triphosphate hydrolases"/>
    <property type="match status" value="1"/>
</dbReference>
<organism evidence="15 16">
    <name type="scientific">Natribacillus halophilus</name>
    <dbReference type="NCBI Taxonomy" id="549003"/>
    <lineage>
        <taxon>Bacteria</taxon>
        <taxon>Bacillati</taxon>
        <taxon>Bacillota</taxon>
        <taxon>Bacilli</taxon>
        <taxon>Bacillales</taxon>
        <taxon>Bacillaceae</taxon>
        <taxon>Natribacillus</taxon>
    </lineage>
</organism>
<dbReference type="GO" id="GO:0005524">
    <property type="term" value="F:ATP binding"/>
    <property type="evidence" value="ECO:0007669"/>
    <property type="project" value="UniProtKB-UniRule"/>
</dbReference>
<evidence type="ECO:0000256" key="9">
    <source>
        <dbReference type="ARBA" id="ARBA00022777"/>
    </source>
</evidence>
<dbReference type="PANTHER" id="PTHR23117">
    <property type="entry name" value="GUANYLATE KINASE-RELATED"/>
    <property type="match status" value="1"/>
</dbReference>
<evidence type="ECO:0000256" key="8">
    <source>
        <dbReference type="ARBA" id="ARBA00022741"/>
    </source>
</evidence>
<dbReference type="CDD" id="cd00071">
    <property type="entry name" value="GMPK"/>
    <property type="match status" value="1"/>
</dbReference>
<sequence length="205" mass="23338">MLKKDHGLLIVLSGPAGVGKGTVCNALREVDDSIFYSVSATTRAPREGEKDGVNYFFKSEAAFKEMIANNQLLEWAKYVNHYYGTPLQYVNDTVRSGADIILEIEVQGAAKVRERYPEGVFIFLAPPDLSELRKRIEERGTENTELINERMSVAQAEIEMMAQYDYVVENDKIENAVKSIQSIVLAEHCRKERVIDHYRQFVEVK</sequence>
<evidence type="ECO:0000259" key="14">
    <source>
        <dbReference type="PROSITE" id="PS50052"/>
    </source>
</evidence>
<reference evidence="15 16" key="1">
    <citation type="submission" date="2016-10" db="EMBL/GenBank/DDBJ databases">
        <authorList>
            <person name="de Groot N.N."/>
        </authorList>
    </citation>
    <scope>NUCLEOTIDE SEQUENCE [LARGE SCALE GENOMIC DNA]</scope>
    <source>
        <strain evidence="15 16">DSM 21771</strain>
    </source>
</reference>
<protein>
    <recommendedName>
        <fullName evidence="5 13">Guanylate kinase</fullName>
        <ecNumber evidence="4 13">2.7.4.8</ecNumber>
    </recommendedName>
    <alternativeName>
        <fullName evidence="11 13">GMP kinase</fullName>
    </alternativeName>
</protein>
<dbReference type="NCBIfam" id="TIGR03263">
    <property type="entry name" value="guanyl_kin"/>
    <property type="match status" value="1"/>
</dbReference>
<accession>A0A1G8MHI5</accession>
<keyword evidence="6 13" id="KW-0963">Cytoplasm</keyword>
<dbReference type="FunFam" id="3.40.50.300:FF:000855">
    <property type="entry name" value="Guanylate kinase"/>
    <property type="match status" value="1"/>
</dbReference>
<comment type="subcellular location">
    <subcellularLocation>
        <location evidence="2 13">Cytoplasm</location>
    </subcellularLocation>
</comment>
<feature type="domain" description="Guanylate kinase-like" evidence="14">
    <location>
        <begin position="7"/>
        <end position="185"/>
    </location>
</feature>
<dbReference type="InterPro" id="IPR017665">
    <property type="entry name" value="Guanylate_kinase"/>
</dbReference>
<dbReference type="Gene3D" id="3.30.63.10">
    <property type="entry name" value="Guanylate Kinase phosphate binding domain"/>
    <property type="match status" value="1"/>
</dbReference>
<dbReference type="GO" id="GO:0005829">
    <property type="term" value="C:cytosol"/>
    <property type="evidence" value="ECO:0007669"/>
    <property type="project" value="TreeGrafter"/>
</dbReference>
<evidence type="ECO:0000313" key="16">
    <source>
        <dbReference type="Proteomes" id="UP000198853"/>
    </source>
</evidence>
<keyword evidence="9 13" id="KW-0418">Kinase</keyword>
<dbReference type="PROSITE" id="PS00856">
    <property type="entry name" value="GUANYLATE_KINASE_1"/>
    <property type="match status" value="1"/>
</dbReference>
<dbReference type="PROSITE" id="PS50052">
    <property type="entry name" value="GUANYLATE_KINASE_2"/>
    <property type="match status" value="1"/>
</dbReference>
<dbReference type="FunFam" id="3.30.63.10:FF:000002">
    <property type="entry name" value="Guanylate kinase 1"/>
    <property type="match status" value="1"/>
</dbReference>
<evidence type="ECO:0000256" key="10">
    <source>
        <dbReference type="ARBA" id="ARBA00022840"/>
    </source>
</evidence>
<dbReference type="HAMAP" id="MF_00328">
    <property type="entry name" value="Guanylate_kinase"/>
    <property type="match status" value="1"/>
</dbReference>
<keyword evidence="7 13" id="KW-0808">Transferase</keyword>
<evidence type="ECO:0000256" key="3">
    <source>
        <dbReference type="ARBA" id="ARBA00005790"/>
    </source>
</evidence>